<keyword evidence="6" id="KW-1133">Transmembrane helix</keyword>
<comment type="subcellular location">
    <subcellularLocation>
        <location evidence="1">Membrane</location>
        <topology evidence="1">Single-pass membrane protein</topology>
    </subcellularLocation>
</comment>
<evidence type="ECO:0000313" key="8">
    <source>
        <dbReference type="EMBL" id="KAE9586904.1"/>
    </source>
</evidence>
<evidence type="ECO:0000256" key="3">
    <source>
        <dbReference type="ARBA" id="ARBA00022448"/>
    </source>
</evidence>
<dbReference type="GO" id="GO:0080143">
    <property type="term" value="P:regulation of amino acid export"/>
    <property type="evidence" value="ECO:0007669"/>
    <property type="project" value="InterPro"/>
</dbReference>
<keyword evidence="3" id="KW-0813">Transport</keyword>
<dbReference type="GO" id="GO:0006865">
    <property type="term" value="P:amino acid transport"/>
    <property type="evidence" value="ECO:0007669"/>
    <property type="project" value="UniProtKB-KW"/>
</dbReference>
<evidence type="ECO:0000256" key="6">
    <source>
        <dbReference type="ARBA" id="ARBA00022989"/>
    </source>
</evidence>
<dbReference type="AlphaFoldDB" id="A0A6A5M365"/>
<sequence>MRRILTTTTSSLSPWGSPILYLFGGLCAMFGLIAFAVLTLACSYWKLSSLVQNQNEINAERESGYEKKVLVIMAGNDNPTFLGTPTCPNSSSLEHGHGNDSDTDTQILQNCDRLKENINNHLQPTSTSSQQ</sequence>
<comment type="caution">
    <text evidence="8">The sequence shown here is derived from an EMBL/GenBank/DDBJ whole genome shotgun (WGS) entry which is preliminary data.</text>
</comment>
<accession>A0A6A5M365</accession>
<keyword evidence="9" id="KW-1185">Reference proteome</keyword>
<dbReference type="EMBL" id="WOCE01000023">
    <property type="protein sequence ID" value="KAE9586904.1"/>
    <property type="molecule type" value="Genomic_DNA"/>
</dbReference>
<evidence type="ECO:0000256" key="5">
    <source>
        <dbReference type="ARBA" id="ARBA00022970"/>
    </source>
</evidence>
<keyword evidence="4" id="KW-0812">Transmembrane</keyword>
<organism evidence="8 9">
    <name type="scientific">Lupinus albus</name>
    <name type="common">White lupine</name>
    <name type="synonym">Lupinus termis</name>
    <dbReference type="NCBI Taxonomy" id="3870"/>
    <lineage>
        <taxon>Eukaryota</taxon>
        <taxon>Viridiplantae</taxon>
        <taxon>Streptophyta</taxon>
        <taxon>Embryophyta</taxon>
        <taxon>Tracheophyta</taxon>
        <taxon>Spermatophyta</taxon>
        <taxon>Magnoliopsida</taxon>
        <taxon>eudicotyledons</taxon>
        <taxon>Gunneridae</taxon>
        <taxon>Pentapetalae</taxon>
        <taxon>rosids</taxon>
        <taxon>fabids</taxon>
        <taxon>Fabales</taxon>
        <taxon>Fabaceae</taxon>
        <taxon>Papilionoideae</taxon>
        <taxon>50 kb inversion clade</taxon>
        <taxon>genistoids sensu lato</taxon>
        <taxon>core genistoids</taxon>
        <taxon>Genisteae</taxon>
        <taxon>Lupinus</taxon>
    </lineage>
</organism>
<dbReference type="PANTHER" id="PTHR33228">
    <property type="entry name" value="PROTEIN GLUTAMINE DUMPER 4-RELATED"/>
    <property type="match status" value="1"/>
</dbReference>
<proteinExistence type="inferred from homology"/>
<dbReference type="InterPro" id="IPR040359">
    <property type="entry name" value="GDU"/>
</dbReference>
<evidence type="ECO:0000256" key="1">
    <source>
        <dbReference type="ARBA" id="ARBA00004167"/>
    </source>
</evidence>
<evidence type="ECO:0000256" key="4">
    <source>
        <dbReference type="ARBA" id="ARBA00022692"/>
    </source>
</evidence>
<dbReference type="Proteomes" id="UP000447434">
    <property type="component" value="Chromosome 23"/>
</dbReference>
<name>A0A6A5M365_LUPAL</name>
<gene>
    <name evidence="8" type="ORF">Lalb_Chr23g0268101</name>
</gene>
<dbReference type="OrthoDB" id="1930784at2759"/>
<dbReference type="GO" id="GO:0016020">
    <property type="term" value="C:membrane"/>
    <property type="evidence" value="ECO:0007669"/>
    <property type="project" value="UniProtKB-SubCell"/>
</dbReference>
<reference evidence="9" key="1">
    <citation type="journal article" date="2020" name="Nat. Commun.">
        <title>Genome sequence of the cluster root forming white lupin.</title>
        <authorList>
            <person name="Hufnagel B."/>
            <person name="Marques A."/>
            <person name="Soriano A."/>
            <person name="Marques L."/>
            <person name="Divol F."/>
            <person name="Doumas P."/>
            <person name="Sallet E."/>
            <person name="Mancinotti D."/>
            <person name="Carrere S."/>
            <person name="Marande W."/>
            <person name="Arribat S."/>
            <person name="Keller J."/>
            <person name="Huneau C."/>
            <person name="Blein T."/>
            <person name="Aime D."/>
            <person name="Laguerre M."/>
            <person name="Taylor J."/>
            <person name="Schubert V."/>
            <person name="Nelson M."/>
            <person name="Geu-Flores F."/>
            <person name="Crespi M."/>
            <person name="Gallardo-Guerrero K."/>
            <person name="Delaux P.-M."/>
            <person name="Salse J."/>
            <person name="Berges H."/>
            <person name="Guyot R."/>
            <person name="Gouzy J."/>
            <person name="Peret B."/>
        </authorList>
    </citation>
    <scope>NUCLEOTIDE SEQUENCE [LARGE SCALE GENOMIC DNA]</scope>
    <source>
        <strain evidence="9">cv. Amiga</strain>
    </source>
</reference>
<keyword evidence="5" id="KW-0029">Amino-acid transport</keyword>
<evidence type="ECO:0000256" key="2">
    <source>
        <dbReference type="ARBA" id="ARBA00009977"/>
    </source>
</evidence>
<dbReference type="PANTHER" id="PTHR33228:SF77">
    <property type="entry name" value="PROTEIN GLUTAMINE DUMPER 2"/>
    <property type="match status" value="1"/>
</dbReference>
<evidence type="ECO:0000256" key="7">
    <source>
        <dbReference type="ARBA" id="ARBA00023136"/>
    </source>
</evidence>
<keyword evidence="7" id="KW-0472">Membrane</keyword>
<protein>
    <submittedName>
        <fullName evidence="8">Uncharacterized protein</fullName>
    </submittedName>
</protein>
<evidence type="ECO:0000313" key="9">
    <source>
        <dbReference type="Proteomes" id="UP000447434"/>
    </source>
</evidence>
<comment type="similarity">
    <text evidence="2">Belongs to the GLUTAMINE DUMPER 1 (TC 9.B.60) family.</text>
</comment>